<sequence>MAALALLEDIANRAIRRERVFCDRADFLAHDDTWLISRYRLPRTALLELCAQMGPHLERRTRHNQAIPVQVQVLSVLGFLATGTFQREIGDRSGISQSTFSRILPDVLRGIIRLCPRLIRFPYSAQEQQEVMEDFLRKTGFPNVIGAIDCTHVAIRAPHVNEYMYVNRKKFHSINVQLICDAHMAILNAVVRWPGSTHDSFIVRNCSVGNRLEAGAGRDGWLLGDRGYPLKKWLLTPIAHTETAEEAHFNTAHARAQSVVERSIGMLKGRWRCLDASRGRLLYDPEKVCQIILACCVLHNLCLSHGIELREEEMCMDLDDHPPLPAERNVHITALRRRREVIHQLYQQVNNFDENKHTHVHISTECFI</sequence>
<keyword evidence="9" id="KW-0378">Hydrolase</keyword>
<dbReference type="InterPro" id="IPR027806">
    <property type="entry name" value="HARBI1_dom"/>
</dbReference>
<dbReference type="InterPro" id="IPR045249">
    <property type="entry name" value="HARBI1-like"/>
</dbReference>
<comment type="similarity">
    <text evidence="4">Belongs to the HARBI1 family.</text>
</comment>
<comment type="caution">
    <text evidence="14">The sequence shown here is derived from an EMBL/GenBank/DDBJ whole genome shotgun (WGS) entry which is preliminary data.</text>
</comment>
<reference evidence="14 15" key="1">
    <citation type="submission" date="2024-09" db="EMBL/GenBank/DDBJ databases">
        <title>A chromosome-level genome assembly of Gray's grenadier anchovy, Coilia grayii.</title>
        <authorList>
            <person name="Fu Z."/>
        </authorList>
    </citation>
    <scope>NUCLEOTIDE SEQUENCE [LARGE SCALE GENOMIC DNA]</scope>
    <source>
        <strain evidence="14">G4</strain>
        <tissue evidence="14">Muscle</tissue>
    </source>
</reference>
<evidence type="ECO:0000256" key="12">
    <source>
        <dbReference type="ARBA" id="ARBA00045850"/>
    </source>
</evidence>
<dbReference type="PANTHER" id="PTHR22930:SF267">
    <property type="entry name" value="NUCLEASE HARBI1-RELATED"/>
    <property type="match status" value="1"/>
</dbReference>
<dbReference type="GO" id="GO:0004518">
    <property type="term" value="F:nuclease activity"/>
    <property type="evidence" value="ECO:0007669"/>
    <property type="project" value="UniProtKB-KW"/>
</dbReference>
<dbReference type="PRINTS" id="PR02086">
    <property type="entry name" value="PUTNUCHARBI1"/>
</dbReference>
<keyword evidence="7" id="KW-0540">Nuclease</keyword>
<gene>
    <name evidence="14" type="ORF">ACEWY4_022624</name>
</gene>
<evidence type="ECO:0000256" key="11">
    <source>
        <dbReference type="ARBA" id="ARBA00030126"/>
    </source>
</evidence>
<evidence type="ECO:0000259" key="13">
    <source>
        <dbReference type="Pfam" id="PF13359"/>
    </source>
</evidence>
<keyword evidence="15" id="KW-1185">Reference proteome</keyword>
<comment type="subcellular location">
    <subcellularLocation>
        <location evidence="3">Cytoplasm</location>
    </subcellularLocation>
    <subcellularLocation>
        <location evidence="2">Nucleus</location>
    </subcellularLocation>
</comment>
<name>A0ABD1J9T1_9TELE</name>
<dbReference type="GO" id="GO:0046872">
    <property type="term" value="F:metal ion binding"/>
    <property type="evidence" value="ECO:0007669"/>
    <property type="project" value="UniProtKB-KW"/>
</dbReference>
<keyword evidence="8" id="KW-0479">Metal-binding</keyword>
<dbReference type="GO" id="GO:0005634">
    <property type="term" value="C:nucleus"/>
    <property type="evidence" value="ECO:0007669"/>
    <property type="project" value="UniProtKB-SubCell"/>
</dbReference>
<comment type="cofactor">
    <cofactor evidence="1">
        <name>a divalent metal cation</name>
        <dbReference type="ChEBI" id="CHEBI:60240"/>
    </cofactor>
</comment>
<feature type="domain" description="DDE Tnp4" evidence="13">
    <location>
        <begin position="148"/>
        <end position="300"/>
    </location>
</feature>
<proteinExistence type="inferred from homology"/>
<organism evidence="14 15">
    <name type="scientific">Coilia grayii</name>
    <name type="common">Gray's grenadier anchovy</name>
    <dbReference type="NCBI Taxonomy" id="363190"/>
    <lineage>
        <taxon>Eukaryota</taxon>
        <taxon>Metazoa</taxon>
        <taxon>Chordata</taxon>
        <taxon>Craniata</taxon>
        <taxon>Vertebrata</taxon>
        <taxon>Euteleostomi</taxon>
        <taxon>Actinopterygii</taxon>
        <taxon>Neopterygii</taxon>
        <taxon>Teleostei</taxon>
        <taxon>Clupei</taxon>
        <taxon>Clupeiformes</taxon>
        <taxon>Clupeoidei</taxon>
        <taxon>Engraulidae</taxon>
        <taxon>Coilinae</taxon>
        <taxon>Coilia</taxon>
    </lineage>
</organism>
<evidence type="ECO:0000256" key="10">
    <source>
        <dbReference type="ARBA" id="ARBA00023242"/>
    </source>
</evidence>
<comment type="function">
    <text evidence="12">Transposase-derived protein that may have nuclease activity. Does not have transposase activity.</text>
</comment>
<evidence type="ECO:0000256" key="7">
    <source>
        <dbReference type="ARBA" id="ARBA00022722"/>
    </source>
</evidence>
<evidence type="ECO:0000256" key="2">
    <source>
        <dbReference type="ARBA" id="ARBA00004123"/>
    </source>
</evidence>
<evidence type="ECO:0000256" key="8">
    <source>
        <dbReference type="ARBA" id="ARBA00022723"/>
    </source>
</evidence>
<accession>A0ABD1J9T1</accession>
<dbReference type="AlphaFoldDB" id="A0ABD1J9T1"/>
<keyword evidence="10" id="KW-0539">Nucleus</keyword>
<evidence type="ECO:0000256" key="6">
    <source>
        <dbReference type="ARBA" id="ARBA00022490"/>
    </source>
</evidence>
<keyword evidence="6" id="KW-0963">Cytoplasm</keyword>
<dbReference type="PANTHER" id="PTHR22930">
    <property type="match status" value="1"/>
</dbReference>
<evidence type="ECO:0000313" key="15">
    <source>
        <dbReference type="Proteomes" id="UP001591681"/>
    </source>
</evidence>
<evidence type="ECO:0000256" key="5">
    <source>
        <dbReference type="ARBA" id="ARBA00015519"/>
    </source>
</evidence>
<evidence type="ECO:0000256" key="1">
    <source>
        <dbReference type="ARBA" id="ARBA00001968"/>
    </source>
</evidence>
<evidence type="ECO:0000256" key="4">
    <source>
        <dbReference type="ARBA" id="ARBA00006958"/>
    </source>
</evidence>
<dbReference type="GO" id="GO:0005737">
    <property type="term" value="C:cytoplasm"/>
    <property type="evidence" value="ECO:0007669"/>
    <property type="project" value="UniProtKB-SubCell"/>
</dbReference>
<evidence type="ECO:0000313" key="14">
    <source>
        <dbReference type="EMBL" id="KAL2082806.1"/>
    </source>
</evidence>
<dbReference type="InterPro" id="IPR026103">
    <property type="entry name" value="HARBI1_animal"/>
</dbReference>
<evidence type="ECO:0000256" key="9">
    <source>
        <dbReference type="ARBA" id="ARBA00022801"/>
    </source>
</evidence>
<dbReference type="Pfam" id="PF13359">
    <property type="entry name" value="DDE_Tnp_4"/>
    <property type="match status" value="1"/>
</dbReference>
<dbReference type="GO" id="GO:0016787">
    <property type="term" value="F:hydrolase activity"/>
    <property type="evidence" value="ECO:0007669"/>
    <property type="project" value="UniProtKB-KW"/>
</dbReference>
<evidence type="ECO:0000256" key="3">
    <source>
        <dbReference type="ARBA" id="ARBA00004496"/>
    </source>
</evidence>
<protein>
    <recommendedName>
        <fullName evidence="5">Putative nuclease HARBI1</fullName>
    </recommendedName>
    <alternativeName>
        <fullName evidence="11">Harbinger transposase-derived nuclease</fullName>
    </alternativeName>
</protein>
<dbReference type="EMBL" id="JBHFQA010000019">
    <property type="protein sequence ID" value="KAL2082806.1"/>
    <property type="molecule type" value="Genomic_DNA"/>
</dbReference>
<dbReference type="Proteomes" id="UP001591681">
    <property type="component" value="Unassembled WGS sequence"/>
</dbReference>